<keyword evidence="4" id="KW-0564">Palmitate</keyword>
<dbReference type="InterPro" id="IPR002372">
    <property type="entry name" value="PQQ_rpt_dom"/>
</dbReference>
<feature type="signal peptide" evidence="5">
    <location>
        <begin position="1"/>
        <end position="21"/>
    </location>
</feature>
<dbReference type="Proteomes" id="UP001212602">
    <property type="component" value="Unassembled WGS sequence"/>
</dbReference>
<feature type="domain" description="Pyrrolo-quinoline quinone repeat" evidence="6">
    <location>
        <begin position="317"/>
        <end position="376"/>
    </location>
</feature>
<evidence type="ECO:0000313" key="8">
    <source>
        <dbReference type="Proteomes" id="UP001212602"/>
    </source>
</evidence>
<dbReference type="AlphaFoldDB" id="A0AAE3N7R4"/>
<comment type="caution">
    <text evidence="7">The sequence shown here is derived from an EMBL/GenBank/DDBJ whole genome shotgun (WGS) entry which is preliminary data.</text>
</comment>
<keyword evidence="1 4" id="KW-0732">Signal</keyword>
<comment type="function">
    <text evidence="4">Part of the outer membrane protein assembly complex, which is involved in assembly and insertion of beta-barrel proteins into the outer membrane.</text>
</comment>
<keyword evidence="3 4" id="KW-0998">Cell outer membrane</keyword>
<organism evidence="7 8">
    <name type="scientific">Xenophilus arseniciresistens</name>
    <dbReference type="NCBI Taxonomy" id="1283306"/>
    <lineage>
        <taxon>Bacteria</taxon>
        <taxon>Pseudomonadati</taxon>
        <taxon>Pseudomonadota</taxon>
        <taxon>Betaproteobacteria</taxon>
        <taxon>Burkholderiales</taxon>
        <taxon>Comamonadaceae</taxon>
        <taxon>Xenophilus</taxon>
    </lineage>
</organism>
<proteinExistence type="inferred from homology"/>
<dbReference type="GO" id="GO:0051205">
    <property type="term" value="P:protein insertion into membrane"/>
    <property type="evidence" value="ECO:0007669"/>
    <property type="project" value="UniProtKB-UniRule"/>
</dbReference>
<evidence type="ECO:0000256" key="4">
    <source>
        <dbReference type="HAMAP-Rule" id="MF_00923"/>
    </source>
</evidence>
<protein>
    <recommendedName>
        <fullName evidence="4">Outer membrane protein assembly factor BamB</fullName>
    </recommendedName>
</protein>
<dbReference type="PANTHER" id="PTHR34512:SF30">
    <property type="entry name" value="OUTER MEMBRANE PROTEIN ASSEMBLY FACTOR BAMB"/>
    <property type="match status" value="1"/>
</dbReference>
<keyword evidence="8" id="KW-1185">Reference proteome</keyword>
<name>A0AAE3N7R4_9BURK</name>
<gene>
    <name evidence="4 7" type="primary">bamB</name>
    <name evidence="7" type="ORF">PGB34_07085</name>
</gene>
<comment type="similarity">
    <text evidence="4">Belongs to the BamB family.</text>
</comment>
<keyword evidence="2 4" id="KW-0472">Membrane</keyword>
<comment type="subunit">
    <text evidence="4">Part of the Bam complex.</text>
</comment>
<evidence type="ECO:0000256" key="5">
    <source>
        <dbReference type="SAM" id="SignalP"/>
    </source>
</evidence>
<evidence type="ECO:0000256" key="2">
    <source>
        <dbReference type="ARBA" id="ARBA00023136"/>
    </source>
</evidence>
<feature type="chain" id="PRO_5042235282" description="Outer membrane protein assembly factor BamB" evidence="5">
    <location>
        <begin position="22"/>
        <end position="380"/>
    </location>
</feature>
<comment type="subcellular location">
    <subcellularLocation>
        <location evidence="4">Cell outer membrane</location>
        <topology evidence="4">Lipid-anchor</topology>
    </subcellularLocation>
</comment>
<dbReference type="SUPFAM" id="SSF50998">
    <property type="entry name" value="Quinoprotein alcohol dehydrogenase-like"/>
    <property type="match status" value="1"/>
</dbReference>
<dbReference type="NCBIfam" id="TIGR03300">
    <property type="entry name" value="assembly_YfgL"/>
    <property type="match status" value="1"/>
</dbReference>
<sequence>MNLKSIVAPAPALRLASLALAALLVACSGTPKPKPAELPPNVAVLGVNQAWSVRVPGVTLSLQPAVNGDTVTVASTDGTVVAVDARSGRELWRANAGAPLTAGVGSDGDLSAVVTRNNEVVVLQGAKVLWKERLVAETFTAPLVAGRRVFVQLADRSTVAFDGQSGRRLWQQERSAGEALVLRRPGVLQPVGDTLLAGAGARLIGMNPGNGASRWEVPVASPRGTNDVERLVDLTGPVSRVGDNVCARAYYAAVGCVDTSRGALLWTQPAVGATGVTGDADRVYGTEANGTLVAWNRANGSRAWSSDRLRLRALTAPLVVGNTLIVGEDTGTLHFFAKADGAPVNRLQPDGSAIAATPVMAGNTVVVVTRNGGVFGYRPE</sequence>
<dbReference type="InterPro" id="IPR018391">
    <property type="entry name" value="PQQ_b-propeller_rpt"/>
</dbReference>
<accession>A0AAE3N7R4</accession>
<dbReference type="InterPro" id="IPR015943">
    <property type="entry name" value="WD40/YVTN_repeat-like_dom_sf"/>
</dbReference>
<evidence type="ECO:0000256" key="1">
    <source>
        <dbReference type="ARBA" id="ARBA00022729"/>
    </source>
</evidence>
<evidence type="ECO:0000313" key="7">
    <source>
        <dbReference type="EMBL" id="MDA7416128.1"/>
    </source>
</evidence>
<dbReference type="Gene3D" id="2.130.10.10">
    <property type="entry name" value="YVTN repeat-like/Quinoprotein amine dehydrogenase"/>
    <property type="match status" value="1"/>
</dbReference>
<dbReference type="RefSeq" id="WP_271427360.1">
    <property type="nucleotide sequence ID" value="NZ_JAQIPB010000002.1"/>
</dbReference>
<dbReference type="InterPro" id="IPR017687">
    <property type="entry name" value="BamB"/>
</dbReference>
<dbReference type="PANTHER" id="PTHR34512">
    <property type="entry name" value="CELL SURFACE PROTEIN"/>
    <property type="match status" value="1"/>
</dbReference>
<dbReference type="InterPro" id="IPR011047">
    <property type="entry name" value="Quinoprotein_ADH-like_sf"/>
</dbReference>
<dbReference type="PROSITE" id="PS51257">
    <property type="entry name" value="PROKAR_LIPOPROTEIN"/>
    <property type="match status" value="1"/>
</dbReference>
<dbReference type="GO" id="GO:0009279">
    <property type="term" value="C:cell outer membrane"/>
    <property type="evidence" value="ECO:0007669"/>
    <property type="project" value="UniProtKB-SubCell"/>
</dbReference>
<dbReference type="EMBL" id="JAQIPB010000002">
    <property type="protein sequence ID" value="MDA7416128.1"/>
    <property type="molecule type" value="Genomic_DNA"/>
</dbReference>
<evidence type="ECO:0000256" key="3">
    <source>
        <dbReference type="ARBA" id="ARBA00023237"/>
    </source>
</evidence>
<keyword evidence="4" id="KW-0449">Lipoprotein</keyword>
<feature type="domain" description="Pyrrolo-quinoline quinone repeat" evidence="6">
    <location>
        <begin position="77"/>
        <end position="305"/>
    </location>
</feature>
<dbReference type="GO" id="GO:0043165">
    <property type="term" value="P:Gram-negative-bacterium-type cell outer membrane assembly"/>
    <property type="evidence" value="ECO:0007669"/>
    <property type="project" value="UniProtKB-UniRule"/>
</dbReference>
<dbReference type="SMART" id="SM00564">
    <property type="entry name" value="PQQ"/>
    <property type="match status" value="3"/>
</dbReference>
<dbReference type="HAMAP" id="MF_00923">
    <property type="entry name" value="OM_assembly_BamB"/>
    <property type="match status" value="1"/>
</dbReference>
<dbReference type="Pfam" id="PF13360">
    <property type="entry name" value="PQQ_2"/>
    <property type="match status" value="2"/>
</dbReference>
<reference evidence="7" key="1">
    <citation type="submission" date="2023-01" db="EMBL/GenBank/DDBJ databases">
        <title>Xenophilus mangrovi sp. nov., isolated from soil of Mangrove nature reserve.</title>
        <authorList>
            <person name="Xu S."/>
            <person name="Liu Z."/>
            <person name="Xu Y."/>
        </authorList>
    </citation>
    <scope>NUCLEOTIDE SEQUENCE</scope>
    <source>
        <strain evidence="7">YW8</strain>
    </source>
</reference>
<evidence type="ECO:0000259" key="6">
    <source>
        <dbReference type="Pfam" id="PF13360"/>
    </source>
</evidence>